<organism evidence="2 3">
    <name type="scientific">Dendrothele bispora (strain CBS 962.96)</name>
    <dbReference type="NCBI Taxonomy" id="1314807"/>
    <lineage>
        <taxon>Eukaryota</taxon>
        <taxon>Fungi</taxon>
        <taxon>Dikarya</taxon>
        <taxon>Basidiomycota</taxon>
        <taxon>Agaricomycotina</taxon>
        <taxon>Agaricomycetes</taxon>
        <taxon>Agaricomycetidae</taxon>
        <taxon>Agaricales</taxon>
        <taxon>Agaricales incertae sedis</taxon>
        <taxon>Dendrothele</taxon>
    </lineage>
</organism>
<feature type="compositionally biased region" description="Pro residues" evidence="1">
    <location>
        <begin position="17"/>
        <end position="30"/>
    </location>
</feature>
<proteinExistence type="predicted"/>
<dbReference type="Proteomes" id="UP000297245">
    <property type="component" value="Unassembled WGS sequence"/>
</dbReference>
<feature type="region of interest" description="Disordered" evidence="1">
    <location>
        <begin position="1"/>
        <end position="103"/>
    </location>
</feature>
<feature type="region of interest" description="Disordered" evidence="1">
    <location>
        <begin position="345"/>
        <end position="365"/>
    </location>
</feature>
<accession>A0A4S8LAZ9</accession>
<feature type="compositionally biased region" description="Basic and acidic residues" evidence="1">
    <location>
        <begin position="1"/>
        <end position="11"/>
    </location>
</feature>
<dbReference type="OrthoDB" id="3224221at2759"/>
<protein>
    <submittedName>
        <fullName evidence="2">Uncharacterized protein</fullName>
    </submittedName>
</protein>
<gene>
    <name evidence="2" type="ORF">K435DRAFT_868939</name>
</gene>
<evidence type="ECO:0000313" key="2">
    <source>
        <dbReference type="EMBL" id="THU85801.1"/>
    </source>
</evidence>
<dbReference type="EMBL" id="ML179529">
    <property type="protein sequence ID" value="THU85801.1"/>
    <property type="molecule type" value="Genomic_DNA"/>
</dbReference>
<evidence type="ECO:0000313" key="3">
    <source>
        <dbReference type="Proteomes" id="UP000297245"/>
    </source>
</evidence>
<name>A0A4S8LAZ9_DENBC</name>
<feature type="compositionally biased region" description="Basic and acidic residues" evidence="1">
    <location>
        <begin position="78"/>
        <end position="91"/>
    </location>
</feature>
<dbReference type="AlphaFoldDB" id="A0A4S8LAZ9"/>
<evidence type="ECO:0000256" key="1">
    <source>
        <dbReference type="SAM" id="MobiDB-lite"/>
    </source>
</evidence>
<reference evidence="2 3" key="1">
    <citation type="journal article" date="2019" name="Nat. Ecol. Evol.">
        <title>Megaphylogeny resolves global patterns of mushroom evolution.</title>
        <authorList>
            <person name="Varga T."/>
            <person name="Krizsan K."/>
            <person name="Foldi C."/>
            <person name="Dima B."/>
            <person name="Sanchez-Garcia M."/>
            <person name="Sanchez-Ramirez S."/>
            <person name="Szollosi G.J."/>
            <person name="Szarkandi J.G."/>
            <person name="Papp V."/>
            <person name="Albert L."/>
            <person name="Andreopoulos W."/>
            <person name="Angelini C."/>
            <person name="Antonin V."/>
            <person name="Barry K.W."/>
            <person name="Bougher N.L."/>
            <person name="Buchanan P."/>
            <person name="Buyck B."/>
            <person name="Bense V."/>
            <person name="Catcheside P."/>
            <person name="Chovatia M."/>
            <person name="Cooper J."/>
            <person name="Damon W."/>
            <person name="Desjardin D."/>
            <person name="Finy P."/>
            <person name="Geml J."/>
            <person name="Haridas S."/>
            <person name="Hughes K."/>
            <person name="Justo A."/>
            <person name="Karasinski D."/>
            <person name="Kautmanova I."/>
            <person name="Kiss B."/>
            <person name="Kocsube S."/>
            <person name="Kotiranta H."/>
            <person name="LaButti K.M."/>
            <person name="Lechner B.E."/>
            <person name="Liimatainen K."/>
            <person name="Lipzen A."/>
            <person name="Lukacs Z."/>
            <person name="Mihaltcheva S."/>
            <person name="Morgado L.N."/>
            <person name="Niskanen T."/>
            <person name="Noordeloos M.E."/>
            <person name="Ohm R.A."/>
            <person name="Ortiz-Santana B."/>
            <person name="Ovrebo C."/>
            <person name="Racz N."/>
            <person name="Riley R."/>
            <person name="Savchenko A."/>
            <person name="Shiryaev A."/>
            <person name="Soop K."/>
            <person name="Spirin V."/>
            <person name="Szebenyi C."/>
            <person name="Tomsovsky M."/>
            <person name="Tulloss R.E."/>
            <person name="Uehling J."/>
            <person name="Grigoriev I.V."/>
            <person name="Vagvolgyi C."/>
            <person name="Papp T."/>
            <person name="Martin F.M."/>
            <person name="Miettinen O."/>
            <person name="Hibbett D.S."/>
            <person name="Nagy L.G."/>
        </authorList>
    </citation>
    <scope>NUCLEOTIDE SEQUENCE [LARGE SCALE GENOMIC DNA]</scope>
    <source>
        <strain evidence="2 3">CBS 962.96</strain>
    </source>
</reference>
<sequence length="416" mass="48245">MSSLDVGHDDEQSSNGTPPPPSPSRGPSPPGSFRDDAATAFEFPAGIDPISFLLGSRQTDDQSTPVSRPGTLPSQLPLERRESPSEERDSSPRPATNADFRDLANTVKDLGKDIRDGFRELREAFKQGTAPAFTTHRPRETLNFRAEIRNYLKLLLKNREADLDPKHPEAQAWAEREENDVECCDAGHFRIFLGSSPRHPWNRSAARVFADTIIADQSTPFTESDRRALIYGFFVRVESLVKKYRRRALADDDMVQELGREKRRRQRKSELHQRRLWATQAVTELQRHSHILKRLGVDGMSSDEEVETTPYTREYRVRLPRWRGRQLGRFLHTLDMMYALKKEDHRRSRGNLPHPRIRPSQLGDPDIYSKGQYVSDLPRNAYHEQWLDERDQREIQERIRPSPENYDFVHDPQIYE</sequence>
<keyword evidence="3" id="KW-1185">Reference proteome</keyword>